<dbReference type="SUPFAM" id="SSF52540">
    <property type="entry name" value="P-loop containing nucleoside triphosphate hydrolases"/>
    <property type="match status" value="1"/>
</dbReference>
<dbReference type="InterPro" id="IPR003593">
    <property type="entry name" value="AAA+_ATPase"/>
</dbReference>
<proteinExistence type="inferred from homology"/>
<dbReference type="Gene3D" id="3.40.50.300">
    <property type="entry name" value="P-loop containing nucleotide triphosphate hydrolases"/>
    <property type="match status" value="1"/>
</dbReference>
<evidence type="ECO:0000256" key="4">
    <source>
        <dbReference type="ARBA" id="ARBA00022840"/>
    </source>
</evidence>
<protein>
    <submittedName>
        <fullName evidence="6">ABC-type Mn2+/Zn2+ transport system ATPase subunit</fullName>
    </submittedName>
</protein>
<reference evidence="6 7" key="1">
    <citation type="submission" date="2020-08" db="EMBL/GenBank/DDBJ databases">
        <title>Genomic Encyclopedia of Type Strains, Phase IV (KMG-IV): sequencing the most valuable type-strain genomes for metagenomic binning, comparative biology and taxonomic classification.</title>
        <authorList>
            <person name="Goeker M."/>
        </authorList>
    </citation>
    <scope>NUCLEOTIDE SEQUENCE [LARGE SCALE GENOMIC DNA]</scope>
    <source>
        <strain evidence="6 7">DSM 12252</strain>
    </source>
</reference>
<evidence type="ECO:0000259" key="5">
    <source>
        <dbReference type="PROSITE" id="PS50893"/>
    </source>
</evidence>
<dbReference type="GO" id="GO:0005524">
    <property type="term" value="F:ATP binding"/>
    <property type="evidence" value="ECO:0007669"/>
    <property type="project" value="UniProtKB-KW"/>
</dbReference>
<dbReference type="Proteomes" id="UP000590740">
    <property type="component" value="Unassembled WGS sequence"/>
</dbReference>
<dbReference type="PANTHER" id="PTHR42734:SF5">
    <property type="entry name" value="IRON TRANSPORT SYSTEM ATP-BINDING PROTEIN HI_0361-RELATED"/>
    <property type="match status" value="1"/>
</dbReference>
<dbReference type="GO" id="GO:0016887">
    <property type="term" value="F:ATP hydrolysis activity"/>
    <property type="evidence" value="ECO:0007669"/>
    <property type="project" value="InterPro"/>
</dbReference>
<dbReference type="Pfam" id="PF00005">
    <property type="entry name" value="ABC_tran"/>
    <property type="match status" value="1"/>
</dbReference>
<dbReference type="FunFam" id="3.40.50.300:FF:000134">
    <property type="entry name" value="Iron-enterobactin ABC transporter ATP-binding protein"/>
    <property type="match status" value="1"/>
</dbReference>
<dbReference type="CDD" id="cd03235">
    <property type="entry name" value="ABC_Metallic_Cations"/>
    <property type="match status" value="1"/>
</dbReference>
<evidence type="ECO:0000256" key="1">
    <source>
        <dbReference type="ARBA" id="ARBA00005417"/>
    </source>
</evidence>
<dbReference type="InterPro" id="IPR017871">
    <property type="entry name" value="ABC_transporter-like_CS"/>
</dbReference>
<dbReference type="SMART" id="SM00382">
    <property type="entry name" value="AAA"/>
    <property type="match status" value="1"/>
</dbReference>
<keyword evidence="7" id="KW-1185">Reference proteome</keyword>
<feature type="domain" description="ABC transporter" evidence="5">
    <location>
        <begin position="30"/>
        <end position="262"/>
    </location>
</feature>
<evidence type="ECO:0000313" key="7">
    <source>
        <dbReference type="Proteomes" id="UP000590740"/>
    </source>
</evidence>
<dbReference type="PROSITE" id="PS00211">
    <property type="entry name" value="ABC_TRANSPORTER_1"/>
    <property type="match status" value="1"/>
</dbReference>
<sequence>MSAAVSHSPTHTKEHVCWGGGCAHTQHHRLEVVDLSVQYQEVRALEKIHFATECGRSMALIGPNGAGKSTLLKSLAGLIPAGRGKILWRGKALTRSSHEIAYLPQRGDVDWNFPITVRGLVEMGRYPNLGWWRQYSKHDAEIVERALVSMDLCDLQERQISALSGGQQQRAFIARALAQEAHVLLLDEPFTGLDKPAQENLSRLFKELTAEGRLLIASHHDLQTVGQIFDDVLIIRRQQVAFGPVKEVFTPGNIASAYESGEAANGKIKTES</sequence>
<keyword evidence="3" id="KW-0547">Nucleotide-binding</keyword>
<evidence type="ECO:0000313" key="6">
    <source>
        <dbReference type="EMBL" id="MBB5032124.1"/>
    </source>
</evidence>
<accession>A0A7W7Y9R9</accession>
<keyword evidence="2" id="KW-0813">Transport</keyword>
<comment type="caution">
    <text evidence="6">The sequence shown here is derived from an EMBL/GenBank/DDBJ whole genome shotgun (WGS) entry which is preliminary data.</text>
</comment>
<evidence type="ECO:0000256" key="2">
    <source>
        <dbReference type="ARBA" id="ARBA00022448"/>
    </source>
</evidence>
<dbReference type="InterPro" id="IPR050153">
    <property type="entry name" value="Metal_Ion_Import_ABC"/>
</dbReference>
<gene>
    <name evidence="6" type="ORF">HNQ65_001701</name>
</gene>
<dbReference type="InterPro" id="IPR027417">
    <property type="entry name" value="P-loop_NTPase"/>
</dbReference>
<dbReference type="AlphaFoldDB" id="A0A7W7Y9R9"/>
<dbReference type="InterPro" id="IPR003439">
    <property type="entry name" value="ABC_transporter-like_ATP-bd"/>
</dbReference>
<name>A0A7W7Y9R9_9BACT</name>
<dbReference type="PROSITE" id="PS50893">
    <property type="entry name" value="ABC_TRANSPORTER_2"/>
    <property type="match status" value="1"/>
</dbReference>
<dbReference type="PANTHER" id="PTHR42734">
    <property type="entry name" value="METAL TRANSPORT SYSTEM ATP-BINDING PROTEIN TM_0124-RELATED"/>
    <property type="match status" value="1"/>
</dbReference>
<comment type="similarity">
    <text evidence="1">Belongs to the ABC transporter superfamily.</text>
</comment>
<dbReference type="EMBL" id="JACHIG010000003">
    <property type="protein sequence ID" value="MBB5032124.1"/>
    <property type="molecule type" value="Genomic_DNA"/>
</dbReference>
<evidence type="ECO:0000256" key="3">
    <source>
        <dbReference type="ARBA" id="ARBA00022741"/>
    </source>
</evidence>
<dbReference type="RefSeq" id="WP_184339064.1">
    <property type="nucleotide sequence ID" value="NZ_JACHIG010000003.1"/>
</dbReference>
<keyword evidence="4" id="KW-0067">ATP-binding</keyword>
<organism evidence="6 7">
    <name type="scientific">Prosthecobacter vanneervenii</name>
    <dbReference type="NCBI Taxonomy" id="48466"/>
    <lineage>
        <taxon>Bacteria</taxon>
        <taxon>Pseudomonadati</taxon>
        <taxon>Verrucomicrobiota</taxon>
        <taxon>Verrucomicrobiia</taxon>
        <taxon>Verrucomicrobiales</taxon>
        <taxon>Verrucomicrobiaceae</taxon>
        <taxon>Prosthecobacter</taxon>
    </lineage>
</organism>